<dbReference type="Proteomes" id="UP001597510">
    <property type="component" value="Unassembled WGS sequence"/>
</dbReference>
<reference evidence="2" key="1">
    <citation type="journal article" date="2019" name="Int. J. Syst. Evol. Microbiol.">
        <title>The Global Catalogue of Microorganisms (GCM) 10K type strain sequencing project: providing services to taxonomists for standard genome sequencing and annotation.</title>
        <authorList>
            <consortium name="The Broad Institute Genomics Platform"/>
            <consortium name="The Broad Institute Genome Sequencing Center for Infectious Disease"/>
            <person name="Wu L."/>
            <person name="Ma J."/>
        </authorList>
    </citation>
    <scope>NUCLEOTIDE SEQUENCE [LARGE SCALE GENOMIC DNA]</scope>
    <source>
        <strain evidence="2">KCTC 52344</strain>
    </source>
</reference>
<evidence type="ECO:0000313" key="2">
    <source>
        <dbReference type="Proteomes" id="UP001597510"/>
    </source>
</evidence>
<dbReference type="RefSeq" id="WP_340238745.1">
    <property type="nucleotide sequence ID" value="NZ_JBBEWC010000010.1"/>
</dbReference>
<evidence type="ECO:0000313" key="1">
    <source>
        <dbReference type="EMBL" id="MFD2523968.1"/>
    </source>
</evidence>
<comment type="caution">
    <text evidence="1">The sequence shown here is derived from an EMBL/GenBank/DDBJ whole genome shotgun (WGS) entry which is preliminary data.</text>
</comment>
<dbReference type="Pfam" id="PF20583">
    <property type="entry name" value="DUF6786"/>
    <property type="match status" value="1"/>
</dbReference>
<dbReference type="EMBL" id="JBHULC010000039">
    <property type="protein sequence ID" value="MFD2523968.1"/>
    <property type="molecule type" value="Genomic_DNA"/>
</dbReference>
<sequence>MKNILLPLLVVATLACNSNKKTNETQTTMKAEETFGYDYDFLKKHKDVVLLEQDSMKVAIVGDYQARVMTSSGKGMSGFSYGWINHDVIASGKLTPHMNAFGGEERFWFGPEGGQYSVFFKKGTSFDFANWQTPAEIDTVSYDLVEKQANKAVFTKDMELENYSGTKFKVNLNREISLLSKTDVEKLLGVPLNDVAWVGYQTKNALKNTGTEDWDKSKGVLSIWLLGMMKASPQNTIIIPYQSGKANEINDAYFGKIPAERLVKKDDILFFKADAQSRGKLGVPPQALKPVAGSYDAEHKILTIVQFDYKGETDYVNSMWEIQKNPYKGDAINAYNDGKNDSGSQMGQFYELETSSPAIALKRNETLTHTQRTFHFEGAENTLDTISKKLLGISLSEVPKL</sequence>
<proteinExistence type="predicted"/>
<dbReference type="PROSITE" id="PS51257">
    <property type="entry name" value="PROKAR_LIPOPROTEIN"/>
    <property type="match status" value="1"/>
</dbReference>
<protein>
    <submittedName>
        <fullName evidence="1">DUF6786 family protein</fullName>
    </submittedName>
</protein>
<name>A0ABW5JFU5_9BACT</name>
<keyword evidence="2" id="KW-1185">Reference proteome</keyword>
<accession>A0ABW5JFU5</accession>
<gene>
    <name evidence="1" type="ORF">ACFSR2_23915</name>
</gene>
<dbReference type="InterPro" id="IPR046713">
    <property type="entry name" value="DUF6786"/>
</dbReference>
<organism evidence="1 2">
    <name type="scientific">Emticicia soli</name>
    <dbReference type="NCBI Taxonomy" id="2027878"/>
    <lineage>
        <taxon>Bacteria</taxon>
        <taxon>Pseudomonadati</taxon>
        <taxon>Bacteroidota</taxon>
        <taxon>Cytophagia</taxon>
        <taxon>Cytophagales</taxon>
        <taxon>Leadbetterellaceae</taxon>
        <taxon>Emticicia</taxon>
    </lineage>
</organism>